<proteinExistence type="predicted"/>
<evidence type="ECO:0000313" key="1">
    <source>
        <dbReference type="EMBL" id="CAG5074405.1"/>
    </source>
</evidence>
<accession>A0ABN7RHS9</accession>
<evidence type="ECO:0008006" key="3">
    <source>
        <dbReference type="Google" id="ProtNLM"/>
    </source>
</evidence>
<organism evidence="1 2">
    <name type="scientific">Dyadobacter linearis</name>
    <dbReference type="NCBI Taxonomy" id="2823330"/>
    <lineage>
        <taxon>Bacteria</taxon>
        <taxon>Pseudomonadati</taxon>
        <taxon>Bacteroidota</taxon>
        <taxon>Cytophagia</taxon>
        <taxon>Cytophagales</taxon>
        <taxon>Spirosomataceae</taxon>
        <taxon>Dyadobacter</taxon>
    </lineage>
</organism>
<dbReference type="InterPro" id="IPR032710">
    <property type="entry name" value="NTF2-like_dom_sf"/>
</dbReference>
<dbReference type="InterPro" id="IPR039437">
    <property type="entry name" value="FrzH/put_lumazine-bd"/>
</dbReference>
<name>A0ABN7RHS9_9BACT</name>
<sequence>MIKGLKINFLLKLYQHMKSNLPQCILIIAIIALLNFKTTPVNAQDQMSAVRATVDKLFDGMRAGDSLMLQSVFTKDCALTSISKNEADSLVVRTSSIQGFIKAVGTPHKEKWDEKIYDVKVSIDEPMAIVWAPYKFHLGEKFSHCGVNVFTLLHTKTGWKITGITDTRRKEACP</sequence>
<dbReference type="SUPFAM" id="SSF54427">
    <property type="entry name" value="NTF2-like"/>
    <property type="match status" value="1"/>
</dbReference>
<gene>
    <name evidence="1" type="ORF">DYBT9623_05087</name>
</gene>
<reference evidence="1 2" key="1">
    <citation type="submission" date="2021-04" db="EMBL/GenBank/DDBJ databases">
        <authorList>
            <person name="Rodrigo-Torres L."/>
            <person name="Arahal R. D."/>
            <person name="Lucena T."/>
        </authorList>
    </citation>
    <scope>NUCLEOTIDE SEQUENCE [LARGE SCALE GENOMIC DNA]</scope>
    <source>
        <strain evidence="1 2">CECT 9623</strain>
    </source>
</reference>
<evidence type="ECO:0000313" key="2">
    <source>
        <dbReference type="Proteomes" id="UP000679725"/>
    </source>
</evidence>
<keyword evidence="2" id="KW-1185">Reference proteome</keyword>
<protein>
    <recommendedName>
        <fullName evidence="3">Nuclear transport factor 2 family protein</fullName>
    </recommendedName>
</protein>
<dbReference type="Proteomes" id="UP000679725">
    <property type="component" value="Unassembled WGS sequence"/>
</dbReference>
<comment type="caution">
    <text evidence="1">The sequence shown here is derived from an EMBL/GenBank/DDBJ whole genome shotgun (WGS) entry which is preliminary data.</text>
</comment>
<dbReference type="EMBL" id="CAJRAU010000010">
    <property type="protein sequence ID" value="CAG5074405.1"/>
    <property type="molecule type" value="Genomic_DNA"/>
</dbReference>
<dbReference type="Pfam" id="PF12893">
    <property type="entry name" value="Lumazine_bd_2"/>
    <property type="match status" value="1"/>
</dbReference>
<dbReference type="Gene3D" id="3.10.450.50">
    <property type="match status" value="1"/>
</dbReference>